<dbReference type="Proteomes" id="UP000163391">
    <property type="component" value="Segment"/>
</dbReference>
<organism evidence="3 4">
    <name type="scientific">Bovine papular stomatitis virus</name>
    <dbReference type="NCBI Taxonomy" id="129727"/>
    <lineage>
        <taxon>Viruses</taxon>
        <taxon>Varidnaviria</taxon>
        <taxon>Bamfordvirae</taxon>
        <taxon>Nucleocytoviricota</taxon>
        <taxon>Pokkesviricetes</taxon>
        <taxon>Chitovirales</taxon>
        <taxon>Poxviridae</taxon>
        <taxon>Chordopoxvirinae</taxon>
        <taxon>Parapoxvirus</taxon>
        <taxon>Parapoxvirus bovinestomatitis</taxon>
    </lineage>
</organism>
<dbReference type="Pfam" id="PF02346">
    <property type="entry name" value="Vac_Fusion"/>
    <property type="match status" value="1"/>
</dbReference>
<dbReference type="GO" id="GO:0019031">
    <property type="term" value="C:viral envelope"/>
    <property type="evidence" value="ECO:0007669"/>
    <property type="project" value="InterPro"/>
</dbReference>
<comment type="subcellular location">
    <subcellularLocation>
        <location evidence="1">Virion</location>
    </subcellularLocation>
</comment>
<proteinExistence type="predicted"/>
<gene>
    <name evidence="3" type="ORF">BVTX09c1_102</name>
</gene>
<keyword evidence="2" id="KW-0946">Virion</keyword>
<evidence type="ECO:0000313" key="3">
    <source>
        <dbReference type="EMBL" id="AKC03528.1"/>
    </source>
</evidence>
<dbReference type="Pfam" id="PF06086">
    <property type="entry name" value="Pox_A30L_A26L"/>
    <property type="match status" value="1"/>
</dbReference>
<sequence length="523" mass="60719">MEADDSLVARFSYLVQRHWHHSLRSVTCIPREDRKLIRDIIRRYIQLAPKIEGSNPSRRPLNLYFRKYIEQNPIYKKLFVEDAQLSAHTKWLDERTKINQALYVSTLGRLYLLVIKKILTGQLTVNNDWSMDILGVTEKSSQRDIDVRTSFFCQDFLLSMGNIASYYQNSSIHFGVPMYWWYGVDAKSIYKKLETAWNHSTTMELTRHSLAFIQFMSEVNSTSVGDKDHVKIVFEKLHIFQFVMSVPEFVMDGLCFTAWDEFSKTGTSFTMDIFIHPSEHDGAVYKSVDHDVQGVLKQLPRPDTIDCSAVRISYYPDVIYKDKEENELVQPTGYDLFYYEYGDPNNISRNYYERRDRLTYDGRCDQRHRIWTHEDSDGTTYLRMLWDRYDGNIPVSPFPQKPVGSSGSVCVLPQRVDALLKPLEETIAAAKTCCEENREAGKHLEHHIETMRQYAVLVSNKTDVQTCNRPGAEVTKHAIDGSLPPPHVLGNWGVRSDCGQRRPPRVSHGGPKPWWWGRHAAIW</sequence>
<evidence type="ECO:0000256" key="2">
    <source>
        <dbReference type="ARBA" id="ARBA00022844"/>
    </source>
</evidence>
<name>A0A0E3XAG6_9POXV</name>
<accession>A0A0E3XAG6</accession>
<protein>
    <submittedName>
        <fullName evidence="3">A type inclusion protein</fullName>
    </submittedName>
</protein>
<dbReference type="InterPro" id="IPR009285">
    <property type="entry name" value="Poxvirus_A26L"/>
</dbReference>
<evidence type="ECO:0000256" key="1">
    <source>
        <dbReference type="ARBA" id="ARBA00004328"/>
    </source>
</evidence>
<dbReference type="InterPro" id="IPR003436">
    <property type="entry name" value="Chordopox_Fusion/A27"/>
</dbReference>
<dbReference type="EMBL" id="KM875472">
    <property type="protein sequence ID" value="AKC03528.1"/>
    <property type="molecule type" value="Genomic_DNA"/>
</dbReference>
<dbReference type="GO" id="GO:0019064">
    <property type="term" value="P:fusion of virus membrane with host plasma membrane"/>
    <property type="evidence" value="ECO:0007669"/>
    <property type="project" value="InterPro"/>
</dbReference>
<reference evidence="3 4" key="1">
    <citation type="journal article" date="2015" name="Arch. Virol.">
        <title>Coinfection with multiple strains of bovine papular stomatitis virus.</title>
        <authorList>
            <person name="Huang T."/>
            <person name="Tulman E.R."/>
            <person name="Diel D.G."/>
            <person name="Khatiwada S."/>
            <person name="Sims W."/>
            <person name="Edwards J.F."/>
            <person name="Wen X."/>
            <person name="Kutish G.F."/>
            <person name="Rock D.L."/>
            <person name="Delhon G."/>
        </authorList>
    </citation>
    <scope>NUCLEOTIDE SEQUENCE [LARGE SCALE GENOMIC DNA]</scope>
    <source>
        <strain evidence="3">BV-TX09c1</strain>
    </source>
</reference>
<evidence type="ECO:0000313" key="4">
    <source>
        <dbReference type="Proteomes" id="UP000163391"/>
    </source>
</evidence>